<feature type="compositionally biased region" description="Polar residues" evidence="2">
    <location>
        <begin position="15"/>
        <end position="28"/>
    </location>
</feature>
<keyword evidence="1" id="KW-0862">Zinc</keyword>
<name>A0A5B6WPD6_9ROSI</name>
<feature type="domain" description="CCHC-type" evidence="3">
    <location>
        <begin position="235"/>
        <end position="250"/>
    </location>
</feature>
<comment type="caution">
    <text evidence="4">The sequence shown here is derived from an EMBL/GenBank/DDBJ whole genome shotgun (WGS) entry which is preliminary data.</text>
</comment>
<dbReference type="Proteomes" id="UP000325315">
    <property type="component" value="Unassembled WGS sequence"/>
</dbReference>
<protein>
    <submittedName>
        <fullName evidence="4">Gag-Pol polyprotein</fullName>
    </submittedName>
</protein>
<dbReference type="SMART" id="SM00343">
    <property type="entry name" value="ZnF_C2HC"/>
    <property type="match status" value="1"/>
</dbReference>
<organism evidence="4 5">
    <name type="scientific">Gossypium australe</name>
    <dbReference type="NCBI Taxonomy" id="47621"/>
    <lineage>
        <taxon>Eukaryota</taxon>
        <taxon>Viridiplantae</taxon>
        <taxon>Streptophyta</taxon>
        <taxon>Embryophyta</taxon>
        <taxon>Tracheophyta</taxon>
        <taxon>Spermatophyta</taxon>
        <taxon>Magnoliopsida</taxon>
        <taxon>eudicotyledons</taxon>
        <taxon>Gunneridae</taxon>
        <taxon>Pentapetalae</taxon>
        <taxon>rosids</taxon>
        <taxon>malvids</taxon>
        <taxon>Malvales</taxon>
        <taxon>Malvaceae</taxon>
        <taxon>Malvoideae</taxon>
        <taxon>Gossypium</taxon>
    </lineage>
</organism>
<evidence type="ECO:0000256" key="1">
    <source>
        <dbReference type="PROSITE-ProRule" id="PRU00047"/>
    </source>
</evidence>
<dbReference type="PROSITE" id="PS50158">
    <property type="entry name" value="ZF_CCHC"/>
    <property type="match status" value="1"/>
</dbReference>
<dbReference type="InterPro" id="IPR032567">
    <property type="entry name" value="RTL1-rel"/>
</dbReference>
<keyword evidence="1" id="KW-0863">Zinc-finger</keyword>
<reference evidence="5" key="1">
    <citation type="journal article" date="2019" name="Plant Biotechnol. J.">
        <title>Genome sequencing of the Australian wild diploid species Gossypium australe highlights disease resistance and delayed gland morphogenesis.</title>
        <authorList>
            <person name="Cai Y."/>
            <person name="Cai X."/>
            <person name="Wang Q."/>
            <person name="Wang P."/>
            <person name="Zhang Y."/>
            <person name="Cai C."/>
            <person name="Xu Y."/>
            <person name="Wang K."/>
            <person name="Zhou Z."/>
            <person name="Wang C."/>
            <person name="Geng S."/>
            <person name="Li B."/>
            <person name="Dong Q."/>
            <person name="Hou Y."/>
            <person name="Wang H."/>
            <person name="Ai P."/>
            <person name="Liu Z."/>
            <person name="Yi F."/>
            <person name="Sun M."/>
            <person name="An G."/>
            <person name="Cheng J."/>
            <person name="Zhang Y."/>
            <person name="Shi Q."/>
            <person name="Xie Y."/>
            <person name="Shi X."/>
            <person name="Chang Y."/>
            <person name="Huang F."/>
            <person name="Chen Y."/>
            <person name="Hong S."/>
            <person name="Mi L."/>
            <person name="Sun Q."/>
            <person name="Zhang L."/>
            <person name="Zhou B."/>
            <person name="Peng R."/>
            <person name="Zhang X."/>
            <person name="Liu F."/>
        </authorList>
    </citation>
    <scope>NUCLEOTIDE SEQUENCE [LARGE SCALE GENOMIC DNA]</scope>
    <source>
        <strain evidence="5">cv. PA1801</strain>
    </source>
</reference>
<feature type="compositionally biased region" description="Basic and acidic residues" evidence="2">
    <location>
        <begin position="29"/>
        <end position="44"/>
    </location>
</feature>
<dbReference type="EMBL" id="SMMG02000002">
    <property type="protein sequence ID" value="KAA3482692.1"/>
    <property type="molecule type" value="Genomic_DNA"/>
</dbReference>
<dbReference type="PANTHER" id="PTHR15503:SF45">
    <property type="entry name" value="RNA-DIRECTED DNA POLYMERASE HOMOLOG"/>
    <property type="match status" value="1"/>
</dbReference>
<feature type="compositionally biased region" description="Basic and acidic residues" evidence="2">
    <location>
        <begin position="151"/>
        <end position="163"/>
    </location>
</feature>
<keyword evidence="1" id="KW-0479">Metal-binding</keyword>
<evidence type="ECO:0000256" key="2">
    <source>
        <dbReference type="SAM" id="MobiDB-lite"/>
    </source>
</evidence>
<proteinExistence type="predicted"/>
<dbReference type="Gene3D" id="4.10.60.10">
    <property type="entry name" value="Zinc finger, CCHC-type"/>
    <property type="match status" value="1"/>
</dbReference>
<dbReference type="GO" id="GO:0003676">
    <property type="term" value="F:nucleic acid binding"/>
    <property type="evidence" value="ECO:0007669"/>
    <property type="project" value="InterPro"/>
</dbReference>
<dbReference type="Pfam" id="PF08284">
    <property type="entry name" value="RVP_2"/>
    <property type="match status" value="1"/>
</dbReference>
<gene>
    <name evidence="4" type="ORF">EPI10_004917</name>
</gene>
<accession>A0A5B6WPD6</accession>
<dbReference type="AlphaFoldDB" id="A0A5B6WPD6"/>
<evidence type="ECO:0000313" key="5">
    <source>
        <dbReference type="Proteomes" id="UP000325315"/>
    </source>
</evidence>
<feature type="region of interest" description="Disordered" evidence="2">
    <location>
        <begin position="1"/>
        <end position="46"/>
    </location>
</feature>
<feature type="region of interest" description="Disordered" evidence="2">
    <location>
        <begin position="151"/>
        <end position="211"/>
    </location>
</feature>
<feature type="compositionally biased region" description="Polar residues" evidence="2">
    <location>
        <begin position="257"/>
        <end position="267"/>
    </location>
</feature>
<evidence type="ECO:0000313" key="4">
    <source>
        <dbReference type="EMBL" id="KAA3482692.1"/>
    </source>
</evidence>
<feature type="region of interest" description="Disordered" evidence="2">
    <location>
        <begin position="255"/>
        <end position="289"/>
    </location>
</feature>
<dbReference type="InterPro" id="IPR001878">
    <property type="entry name" value="Znf_CCHC"/>
</dbReference>
<dbReference type="PANTHER" id="PTHR15503">
    <property type="entry name" value="LDOC1 RELATED"/>
    <property type="match status" value="1"/>
</dbReference>
<evidence type="ECO:0000259" key="3">
    <source>
        <dbReference type="PROSITE" id="PS50158"/>
    </source>
</evidence>
<sequence length="476" mass="53450">MSFNQARAKSKEAETASQASVQQATNSSRRLELEGRGEHDKGTETVRTGKALVDKIRKYGAEEFSATIEDDLERAEFWLKNTIRGNITVSEYEREFVRLSQYAQEWVRTEVEMCKRFKEVLNENIKLLVSILEIREFAALADQAKKAEELSKEKKQANREARKSQSSVSKKSKRYQDRFTTSAGYSGKEQGFQRSNPWPPSPSMTSVGGVGNTKPKCKHCNKFHYGECRLKSGVCYRCGSFDHFLRYCPERFERGAEQTSKPNNPNPVSRGGRPRHPGNASAKSEARAPARTYAIRAREDASAPDVITGTFSLLDTDITSLIDIGSTHSYICTNLVAVKNLPIEFTEFVVEVSNPLGQCVMVDKICKYCQLMVKDGELLYVESDKLDGLSNVISAVSAQKCIRKRYDAYLAYVLDTKVTESKIQLVPVVCEFLDVFPKELPNLPPCSKLVKVGDRSEQSSHCQLLDFGINVNLILV</sequence>
<dbReference type="GO" id="GO:0008270">
    <property type="term" value="F:zinc ion binding"/>
    <property type="evidence" value="ECO:0007669"/>
    <property type="project" value="UniProtKB-KW"/>
</dbReference>
<dbReference type="OrthoDB" id="786726at2759"/>
<keyword evidence="5" id="KW-1185">Reference proteome</keyword>